<evidence type="ECO:0000313" key="4">
    <source>
        <dbReference type="Proteomes" id="UP000180175"/>
    </source>
</evidence>
<dbReference type="EMBL" id="LQXD01000159">
    <property type="protein sequence ID" value="OIJ08718.1"/>
    <property type="molecule type" value="Genomic_DNA"/>
</dbReference>
<name>A0A1S2L8A1_9BACI</name>
<protein>
    <submittedName>
        <fullName evidence="2">Uncharacterized protein</fullName>
    </submittedName>
</protein>
<dbReference type="EMBL" id="CP063356">
    <property type="protein sequence ID" value="QOY36509.1"/>
    <property type="molecule type" value="Genomic_DNA"/>
</dbReference>
<dbReference type="AlphaFoldDB" id="A0A1S2L8A1"/>
<reference evidence="3" key="4">
    <citation type="submission" date="2020-10" db="EMBL/GenBank/DDBJ databases">
        <authorList>
            <person name="Bassil N.M."/>
            <person name="Lloyd J.R."/>
        </authorList>
    </citation>
    <scope>NUCLEOTIDE SEQUENCE</scope>
    <source>
        <strain evidence="3">NB2006</strain>
    </source>
</reference>
<proteinExistence type="predicted"/>
<dbReference type="Proteomes" id="UP000180175">
    <property type="component" value="Chromosome"/>
</dbReference>
<feature type="coiled-coil region" evidence="1">
    <location>
        <begin position="72"/>
        <end position="99"/>
    </location>
</feature>
<keyword evidence="4" id="KW-1185">Reference proteome</keyword>
<keyword evidence="1" id="KW-0175">Coiled coil</keyword>
<gene>
    <name evidence="3" type="ORF">AWH56_002145</name>
    <name evidence="2" type="ORF">AWH56_18520</name>
</gene>
<reference evidence="2 4" key="1">
    <citation type="submission" date="2016-10" db="EMBL/GenBank/DDBJ databases">
        <title>Draft genome sequences of four alkaliphilic bacteria belonging to the Anaerobacillus genus.</title>
        <authorList>
            <person name="Bassil N.M."/>
            <person name="Lloyd J.R."/>
        </authorList>
    </citation>
    <scope>NUCLEOTIDE SEQUENCE [LARGE SCALE GENOMIC DNA]</scope>
    <source>
        <strain evidence="2 4">NB2006</strain>
    </source>
</reference>
<sequence>MSNDLTTFELLKMLGMKSEAKFRNCIHSILEDEDTINLVKKVLHRHLNSVNLLQKNTETIAQQLNLPTKKDVANIAKLSIQIEEKIDELEEKVQLLSENAEN</sequence>
<accession>A0A1S2L8A1</accession>
<evidence type="ECO:0000256" key="1">
    <source>
        <dbReference type="SAM" id="Coils"/>
    </source>
</evidence>
<reference evidence="3 4" key="2">
    <citation type="journal article" date="2017" name="Genome Announc.">
        <title>Draft Genome Sequences of Four Alkaliphilic Bacteria Belonging to the Anaerobacillus Genus.</title>
        <authorList>
            <person name="Bassil N.M."/>
            <person name="Lloyd J.R."/>
        </authorList>
    </citation>
    <scope>NUCLEOTIDE SEQUENCE [LARGE SCALE GENOMIC DNA]</scope>
    <source>
        <strain evidence="3 4">NB2006</strain>
    </source>
</reference>
<reference evidence="3 4" key="3">
    <citation type="journal article" date="2019" name="Int. J. Syst. Evol. Microbiol.">
        <title>Anaerobacillus isosaccharinicus sp. nov., an alkaliphilic bacterium which degrades isosaccharinic acid.</title>
        <authorList>
            <person name="Bassil N.M."/>
            <person name="Lloyd J.R."/>
        </authorList>
    </citation>
    <scope>NUCLEOTIDE SEQUENCE [LARGE SCALE GENOMIC DNA]</scope>
    <source>
        <strain evidence="3 4">NB2006</strain>
    </source>
</reference>
<dbReference type="RefSeq" id="WP_071318448.1">
    <property type="nucleotide sequence ID" value="NZ_CP063356.2"/>
</dbReference>
<organism evidence="2 4">
    <name type="scientific">Anaerobacillus isosaccharinicus</name>
    <dbReference type="NCBI Taxonomy" id="1532552"/>
    <lineage>
        <taxon>Bacteria</taxon>
        <taxon>Bacillati</taxon>
        <taxon>Bacillota</taxon>
        <taxon>Bacilli</taxon>
        <taxon>Bacillales</taxon>
        <taxon>Bacillaceae</taxon>
        <taxon>Anaerobacillus</taxon>
    </lineage>
</organism>
<evidence type="ECO:0000313" key="2">
    <source>
        <dbReference type="EMBL" id="OIJ08718.1"/>
    </source>
</evidence>
<dbReference type="KEGG" id="aia:AWH56_002145"/>
<evidence type="ECO:0000313" key="3">
    <source>
        <dbReference type="EMBL" id="QOY36509.1"/>
    </source>
</evidence>